<gene>
    <name evidence="4" type="ORF">MGR_1934</name>
</gene>
<dbReference type="Gene3D" id="3.80.10.10">
    <property type="entry name" value="Ribonuclease Inhibitor"/>
    <property type="match status" value="1"/>
</dbReference>
<keyword evidence="4" id="KW-0449">Lipoprotein</keyword>
<evidence type="ECO:0000259" key="3">
    <source>
        <dbReference type="Pfam" id="PF23598"/>
    </source>
</evidence>
<name>A4U435_9PROT</name>
<dbReference type="GO" id="GO:0005737">
    <property type="term" value="C:cytoplasm"/>
    <property type="evidence" value="ECO:0007669"/>
    <property type="project" value="TreeGrafter"/>
</dbReference>
<dbReference type="PANTHER" id="PTHR48051">
    <property type="match status" value="1"/>
</dbReference>
<dbReference type="AlphaFoldDB" id="A4U435"/>
<reference evidence="4" key="1">
    <citation type="journal article" date="2007" name="J. Bacteriol.">
        <title>Comparative genome analysis of four magnetotactic bacteria reveals a complex set of group-specific genes implicated in magnetosome biomineralization and function.</title>
        <authorList>
            <person name="Richter M."/>
            <person name="Kube M."/>
            <person name="Bazylinski D.A."/>
            <person name="Lombardot T."/>
            <person name="Gloeckner F.O."/>
            <person name="Reinhardt R."/>
            <person name="Schueler D."/>
        </authorList>
    </citation>
    <scope>NUCLEOTIDE SEQUENCE</scope>
    <source>
        <strain evidence="4">MSR-1</strain>
    </source>
</reference>
<dbReference type="PANTHER" id="PTHR48051:SF1">
    <property type="entry name" value="RAS SUPPRESSOR PROTEIN 1"/>
    <property type="match status" value="1"/>
</dbReference>
<keyword evidence="1" id="KW-0433">Leucine-rich repeat</keyword>
<dbReference type="Pfam" id="PF23598">
    <property type="entry name" value="LRR_14"/>
    <property type="match status" value="1"/>
</dbReference>
<dbReference type="InterPro" id="IPR055414">
    <property type="entry name" value="LRR_R13L4/SHOC2-like"/>
</dbReference>
<dbReference type="InterPro" id="IPR003591">
    <property type="entry name" value="Leu-rich_rpt_typical-subtyp"/>
</dbReference>
<keyword evidence="2" id="KW-0677">Repeat</keyword>
<accession>A4U435</accession>
<dbReference type="InterPro" id="IPR032675">
    <property type="entry name" value="LRR_dom_sf"/>
</dbReference>
<proteinExistence type="predicted"/>
<evidence type="ECO:0000256" key="2">
    <source>
        <dbReference type="ARBA" id="ARBA00022737"/>
    </source>
</evidence>
<dbReference type="SMART" id="SM00364">
    <property type="entry name" value="LRR_BAC"/>
    <property type="match status" value="5"/>
</dbReference>
<sequence length="245" mass="27444">MIMAWTLKDNIPPEPASVTDLIDGDLDEVVELDVRDRGLRRLPEDLGRLRKLRILDVTKNQLDVLPDTLGDLVELRSLHAFRNNLTALPSSIGRCRHLTFLDVDSNPLQTLPAELVQLTALEALDFSRTQVTTLPSGLENLPIHWLALSRLPDNADSILPHWPVIDLTFREMSEVDITATIALLPPAVTRLSLFYNNLTTWPQALNKLDLVSLDIWDSAFDFPDLRACCSPLKTGHVLTGFGAWQ</sequence>
<dbReference type="SUPFAM" id="SSF52058">
    <property type="entry name" value="L domain-like"/>
    <property type="match status" value="1"/>
</dbReference>
<dbReference type="EMBL" id="CU459003">
    <property type="protein sequence ID" value="CAM77642.1"/>
    <property type="molecule type" value="Genomic_DNA"/>
</dbReference>
<dbReference type="InterPro" id="IPR050216">
    <property type="entry name" value="LRR_domain-containing"/>
</dbReference>
<protein>
    <submittedName>
        <fullName evidence="4">Lipoprotein</fullName>
    </submittedName>
</protein>
<feature type="domain" description="Disease resistance R13L4/SHOC-2-like LRR" evidence="3">
    <location>
        <begin position="68"/>
        <end position="141"/>
    </location>
</feature>
<organism evidence="4">
    <name type="scientific">Magnetospirillum gryphiswaldense</name>
    <dbReference type="NCBI Taxonomy" id="55518"/>
    <lineage>
        <taxon>Bacteria</taxon>
        <taxon>Pseudomonadati</taxon>
        <taxon>Pseudomonadota</taxon>
        <taxon>Alphaproteobacteria</taxon>
        <taxon>Rhodospirillales</taxon>
        <taxon>Rhodospirillaceae</taxon>
        <taxon>Magnetospirillum</taxon>
    </lineage>
</organism>
<dbReference type="SMART" id="SM00369">
    <property type="entry name" value="LRR_TYP"/>
    <property type="match status" value="4"/>
</dbReference>
<evidence type="ECO:0000256" key="1">
    <source>
        <dbReference type="ARBA" id="ARBA00022614"/>
    </source>
</evidence>
<evidence type="ECO:0000313" key="4">
    <source>
        <dbReference type="EMBL" id="CAM77642.1"/>
    </source>
</evidence>